<reference evidence="2 3" key="1">
    <citation type="submission" date="2018-08" db="EMBL/GenBank/DDBJ databases">
        <authorList>
            <person name="Khan S.A."/>
        </authorList>
    </citation>
    <scope>NUCLEOTIDE SEQUENCE [LARGE SCALE GENOMIC DNA]</scope>
    <source>
        <strain evidence="2 3">GTF-13</strain>
    </source>
</reference>
<gene>
    <name evidence="2" type="ORF">D0544_11460</name>
</gene>
<dbReference type="InterPro" id="IPR050767">
    <property type="entry name" value="Sel1_AlgK"/>
</dbReference>
<dbReference type="RefSeq" id="WP_125016253.1">
    <property type="nucleotide sequence ID" value="NZ_QWEZ01000002.1"/>
</dbReference>
<dbReference type="SUPFAM" id="SSF81901">
    <property type="entry name" value="HCP-like"/>
    <property type="match status" value="1"/>
</dbReference>
<dbReference type="InterPro" id="IPR036365">
    <property type="entry name" value="PGBD-like_sf"/>
</dbReference>
<dbReference type="PANTHER" id="PTHR11102">
    <property type="entry name" value="SEL-1-LIKE PROTEIN"/>
    <property type="match status" value="1"/>
</dbReference>
<dbReference type="InterPro" id="IPR011990">
    <property type="entry name" value="TPR-like_helical_dom_sf"/>
</dbReference>
<comment type="caution">
    <text evidence="2">The sequence shown here is derived from an EMBL/GenBank/DDBJ whole genome shotgun (WGS) entry which is preliminary data.</text>
</comment>
<dbReference type="PANTHER" id="PTHR11102:SF160">
    <property type="entry name" value="ERAD-ASSOCIATED E3 UBIQUITIN-PROTEIN LIGASE COMPONENT HRD3"/>
    <property type="match status" value="1"/>
</dbReference>
<sequence length="296" mass="31986">MEWLQANLRSVAALRAGYRALLLPLVLLIAGCAPVSQLVAPPPDAAKAEAAYQEGARYSVGAGVEQDYGLALKHYREAARYGSVPGSYMVGMSFYTGRGVQVDYAEARRWLLKAAEGGYARAQYQLGKLYLDGLGGAKDAAWGARWIGMAAYQGHARAQFAYGIAWSQGLGLPQDTVRGLSWLIRADNQKLAEAAEVRRSLAKGMNAAQRAQAQAEARKSLPYNEGLNNLPTRLFVQQRLTEKGYNPGAVDGLLGTKTGAALMQFQGDAGIAVSGEVDEATLNQLRDLYFWQPLLN</sequence>
<evidence type="ECO:0000313" key="2">
    <source>
        <dbReference type="EMBL" id="RRJ82484.1"/>
    </source>
</evidence>
<dbReference type="SMART" id="SM00671">
    <property type="entry name" value="SEL1"/>
    <property type="match status" value="4"/>
</dbReference>
<reference evidence="2 3" key="2">
    <citation type="submission" date="2018-12" db="EMBL/GenBank/DDBJ databases">
        <title>Simiduia agarivorans gen. nov., sp. nov., a marine, agarolytic bacterium isolated from shallow coastal water from Keelung, Taiwan.</title>
        <authorList>
            <person name="Shieh W.Y."/>
        </authorList>
    </citation>
    <scope>NUCLEOTIDE SEQUENCE [LARGE SCALE GENOMIC DNA]</scope>
    <source>
        <strain evidence="2 3">GTF-13</strain>
    </source>
</reference>
<dbReference type="Gene3D" id="1.10.101.10">
    <property type="entry name" value="PGBD-like superfamily/PGBD"/>
    <property type="match status" value="1"/>
</dbReference>
<dbReference type="EMBL" id="QWEZ01000002">
    <property type="protein sequence ID" value="RRJ82484.1"/>
    <property type="molecule type" value="Genomic_DNA"/>
</dbReference>
<dbReference type="Pfam" id="PF08238">
    <property type="entry name" value="Sel1"/>
    <property type="match status" value="4"/>
</dbReference>
<evidence type="ECO:0000259" key="1">
    <source>
        <dbReference type="Pfam" id="PF01471"/>
    </source>
</evidence>
<dbReference type="InterPro" id="IPR002477">
    <property type="entry name" value="Peptidoglycan-bd-like"/>
</dbReference>
<proteinExistence type="predicted"/>
<keyword evidence="3" id="KW-1185">Reference proteome</keyword>
<organism evidence="2 3">
    <name type="scientific">Aestuariirhabdus litorea</name>
    <dbReference type="NCBI Taxonomy" id="2528527"/>
    <lineage>
        <taxon>Bacteria</taxon>
        <taxon>Pseudomonadati</taxon>
        <taxon>Pseudomonadota</taxon>
        <taxon>Gammaproteobacteria</taxon>
        <taxon>Oceanospirillales</taxon>
        <taxon>Aestuariirhabdaceae</taxon>
        <taxon>Aestuariirhabdus</taxon>
    </lineage>
</organism>
<name>A0A3P3VJE0_9GAMM</name>
<accession>A0A3P3VJE0</accession>
<dbReference type="Pfam" id="PF01471">
    <property type="entry name" value="PG_binding_1"/>
    <property type="match status" value="1"/>
</dbReference>
<dbReference type="InterPro" id="IPR036366">
    <property type="entry name" value="PGBDSf"/>
</dbReference>
<dbReference type="SUPFAM" id="SSF47090">
    <property type="entry name" value="PGBD-like"/>
    <property type="match status" value="1"/>
</dbReference>
<evidence type="ECO:0000313" key="3">
    <source>
        <dbReference type="Proteomes" id="UP000280792"/>
    </source>
</evidence>
<protein>
    <recommendedName>
        <fullName evidence="1">Peptidoglycan binding-like domain-containing protein</fullName>
    </recommendedName>
</protein>
<feature type="domain" description="Peptidoglycan binding-like" evidence="1">
    <location>
        <begin position="235"/>
        <end position="285"/>
    </location>
</feature>
<dbReference type="Gene3D" id="1.25.40.10">
    <property type="entry name" value="Tetratricopeptide repeat domain"/>
    <property type="match status" value="1"/>
</dbReference>
<dbReference type="AlphaFoldDB" id="A0A3P3VJE0"/>
<dbReference type="InterPro" id="IPR006597">
    <property type="entry name" value="Sel1-like"/>
</dbReference>
<dbReference type="Proteomes" id="UP000280792">
    <property type="component" value="Unassembled WGS sequence"/>
</dbReference>